<sequence>MMENMGLKTLAERFTGKDEKVKAASREMFPMDNPKNTRFSINYFTKVARQKSVLSNLHTSRNPYAFISRLPTETLQDIFIHCARDYHYHNLYPTKSVPSWVNVSYVCRHWRNVALDCPTLWSYLFIMSRRWTEVLLARSKQASLKIRVSFVPHKTQGLNCVRMVMKHVERIQELCLRLPAPFIQRGVLSRLSSRAPRLQDLDITVEYPDSPVEWSSLLFDGDPPALRTLRLAACAVPLYSFRLSALTVLRLVNVPVRFRQNTEEFLAALSRMQDLQHLYICHALPSAIGFLSSAVFKTFEKIDLTHLSRLWIGAPLSTTVTLLSCINIPLKTRVRLECNSEPNSSLDHYALLRSLLAQRYKDQAQSSPTILSLIVQSTEGRAMLTFSPRQRDTTSIMYEAWARDIPLHIELDHSVVDEDVISGICSSMPLSNVQTLSVFRPWFSPASWRRILRQLQDVRYIALYEGDMPDLFVLSPTDHTTHDSEGEDVENDGGLTSGNRGQSHILAPRLEELELEDVSFLPDDGSDLSGHAITRGCLLAALSTRRLEGSPGHLTMTRCKIPGSGRFDMVAVWGDGGGCYAISGRVYSPDMDMYLKEEEQEGEEE</sequence>
<dbReference type="AlphaFoldDB" id="A0AAD4GAN6"/>
<evidence type="ECO:0000313" key="3">
    <source>
        <dbReference type="EMBL" id="KAF8432457.1"/>
    </source>
</evidence>
<dbReference type="SUPFAM" id="SSF52047">
    <property type="entry name" value="RNI-like"/>
    <property type="match status" value="1"/>
</dbReference>
<dbReference type="InterPro" id="IPR032675">
    <property type="entry name" value="LRR_dom_sf"/>
</dbReference>
<evidence type="ECO:0000256" key="1">
    <source>
        <dbReference type="SAM" id="MobiDB-lite"/>
    </source>
</evidence>
<accession>A0AAD4GAN6</accession>
<name>A0AAD4GAN6_BOLED</name>
<protein>
    <recommendedName>
        <fullName evidence="2">F-box domain-containing protein</fullName>
    </recommendedName>
</protein>
<gene>
    <name evidence="3" type="ORF">L210DRAFT_3558543</name>
</gene>
<dbReference type="InterPro" id="IPR001810">
    <property type="entry name" value="F-box_dom"/>
</dbReference>
<keyword evidence="4" id="KW-1185">Reference proteome</keyword>
<dbReference type="SUPFAM" id="SSF81383">
    <property type="entry name" value="F-box domain"/>
    <property type="match status" value="1"/>
</dbReference>
<dbReference type="Gene3D" id="3.80.10.10">
    <property type="entry name" value="Ribonuclease Inhibitor"/>
    <property type="match status" value="1"/>
</dbReference>
<dbReference type="InterPro" id="IPR036047">
    <property type="entry name" value="F-box-like_dom_sf"/>
</dbReference>
<dbReference type="Pfam" id="PF12937">
    <property type="entry name" value="F-box-like"/>
    <property type="match status" value="1"/>
</dbReference>
<evidence type="ECO:0000313" key="4">
    <source>
        <dbReference type="Proteomes" id="UP001194468"/>
    </source>
</evidence>
<organism evidence="3 4">
    <name type="scientific">Boletus edulis BED1</name>
    <dbReference type="NCBI Taxonomy" id="1328754"/>
    <lineage>
        <taxon>Eukaryota</taxon>
        <taxon>Fungi</taxon>
        <taxon>Dikarya</taxon>
        <taxon>Basidiomycota</taxon>
        <taxon>Agaricomycotina</taxon>
        <taxon>Agaricomycetes</taxon>
        <taxon>Agaricomycetidae</taxon>
        <taxon>Boletales</taxon>
        <taxon>Boletineae</taxon>
        <taxon>Boletaceae</taxon>
        <taxon>Boletoideae</taxon>
        <taxon>Boletus</taxon>
    </lineage>
</organism>
<dbReference type="Proteomes" id="UP001194468">
    <property type="component" value="Unassembled WGS sequence"/>
</dbReference>
<comment type="caution">
    <text evidence="3">The sequence shown here is derived from an EMBL/GenBank/DDBJ whole genome shotgun (WGS) entry which is preliminary data.</text>
</comment>
<evidence type="ECO:0000259" key="2">
    <source>
        <dbReference type="Pfam" id="PF12937"/>
    </source>
</evidence>
<feature type="domain" description="F-box" evidence="2">
    <location>
        <begin position="67"/>
        <end position="126"/>
    </location>
</feature>
<dbReference type="Gene3D" id="1.20.1280.50">
    <property type="match status" value="1"/>
</dbReference>
<dbReference type="EMBL" id="WHUW01000040">
    <property type="protein sequence ID" value="KAF8432457.1"/>
    <property type="molecule type" value="Genomic_DNA"/>
</dbReference>
<reference evidence="3" key="1">
    <citation type="submission" date="2019-10" db="EMBL/GenBank/DDBJ databases">
        <authorList>
            <consortium name="DOE Joint Genome Institute"/>
            <person name="Kuo A."/>
            <person name="Miyauchi S."/>
            <person name="Kiss E."/>
            <person name="Drula E."/>
            <person name="Kohler A."/>
            <person name="Sanchez-Garcia M."/>
            <person name="Andreopoulos B."/>
            <person name="Barry K.W."/>
            <person name="Bonito G."/>
            <person name="Buee M."/>
            <person name="Carver A."/>
            <person name="Chen C."/>
            <person name="Cichocki N."/>
            <person name="Clum A."/>
            <person name="Culley D."/>
            <person name="Crous P.W."/>
            <person name="Fauchery L."/>
            <person name="Girlanda M."/>
            <person name="Hayes R."/>
            <person name="Keri Z."/>
            <person name="LaButti K."/>
            <person name="Lipzen A."/>
            <person name="Lombard V."/>
            <person name="Magnuson J."/>
            <person name="Maillard F."/>
            <person name="Morin E."/>
            <person name="Murat C."/>
            <person name="Nolan M."/>
            <person name="Ohm R."/>
            <person name="Pangilinan J."/>
            <person name="Pereira M."/>
            <person name="Perotto S."/>
            <person name="Peter M."/>
            <person name="Riley R."/>
            <person name="Sitrit Y."/>
            <person name="Stielow B."/>
            <person name="Szollosi G."/>
            <person name="Zifcakova L."/>
            <person name="Stursova M."/>
            <person name="Spatafora J.W."/>
            <person name="Tedersoo L."/>
            <person name="Vaario L.-M."/>
            <person name="Yamada A."/>
            <person name="Yan M."/>
            <person name="Wang P."/>
            <person name="Xu J."/>
            <person name="Bruns T."/>
            <person name="Baldrian P."/>
            <person name="Vilgalys R."/>
            <person name="Henrissat B."/>
            <person name="Grigoriev I.V."/>
            <person name="Hibbett D."/>
            <person name="Nagy L.G."/>
            <person name="Martin F.M."/>
        </authorList>
    </citation>
    <scope>NUCLEOTIDE SEQUENCE</scope>
    <source>
        <strain evidence="3">BED1</strain>
    </source>
</reference>
<proteinExistence type="predicted"/>
<reference evidence="3" key="2">
    <citation type="journal article" date="2020" name="Nat. Commun.">
        <title>Large-scale genome sequencing of mycorrhizal fungi provides insights into the early evolution of symbiotic traits.</title>
        <authorList>
            <person name="Miyauchi S."/>
            <person name="Kiss E."/>
            <person name="Kuo A."/>
            <person name="Drula E."/>
            <person name="Kohler A."/>
            <person name="Sanchez-Garcia M."/>
            <person name="Morin E."/>
            <person name="Andreopoulos B."/>
            <person name="Barry K.W."/>
            <person name="Bonito G."/>
            <person name="Buee M."/>
            <person name="Carver A."/>
            <person name="Chen C."/>
            <person name="Cichocki N."/>
            <person name="Clum A."/>
            <person name="Culley D."/>
            <person name="Crous P.W."/>
            <person name="Fauchery L."/>
            <person name="Girlanda M."/>
            <person name="Hayes R.D."/>
            <person name="Keri Z."/>
            <person name="LaButti K."/>
            <person name="Lipzen A."/>
            <person name="Lombard V."/>
            <person name="Magnuson J."/>
            <person name="Maillard F."/>
            <person name="Murat C."/>
            <person name="Nolan M."/>
            <person name="Ohm R.A."/>
            <person name="Pangilinan J."/>
            <person name="Pereira M.F."/>
            <person name="Perotto S."/>
            <person name="Peter M."/>
            <person name="Pfister S."/>
            <person name="Riley R."/>
            <person name="Sitrit Y."/>
            <person name="Stielow J.B."/>
            <person name="Szollosi G."/>
            <person name="Zifcakova L."/>
            <person name="Stursova M."/>
            <person name="Spatafora J.W."/>
            <person name="Tedersoo L."/>
            <person name="Vaario L.M."/>
            <person name="Yamada A."/>
            <person name="Yan M."/>
            <person name="Wang P."/>
            <person name="Xu J."/>
            <person name="Bruns T."/>
            <person name="Baldrian P."/>
            <person name="Vilgalys R."/>
            <person name="Dunand C."/>
            <person name="Henrissat B."/>
            <person name="Grigoriev I.V."/>
            <person name="Hibbett D."/>
            <person name="Nagy L.G."/>
            <person name="Martin F.M."/>
        </authorList>
    </citation>
    <scope>NUCLEOTIDE SEQUENCE</scope>
    <source>
        <strain evidence="3">BED1</strain>
    </source>
</reference>
<feature type="region of interest" description="Disordered" evidence="1">
    <location>
        <begin position="478"/>
        <end position="501"/>
    </location>
</feature>